<keyword evidence="4 8" id="KW-0479">Metal-binding</keyword>
<gene>
    <name evidence="9" type="ORF">AERYTH_04625</name>
</gene>
<evidence type="ECO:0000256" key="2">
    <source>
        <dbReference type="ARBA" id="ARBA00010617"/>
    </source>
</evidence>
<reference evidence="9 10" key="1">
    <citation type="journal article" date="1991" name="Int. J. Syst. Bacteriol.">
        <title>Description of the erythromycin-producing bacterium Arthrobacter sp. strain NRRL B-3381 as Aeromicrobium erythreum gen. nov., sp. nov.</title>
        <authorList>
            <person name="Miller E.S."/>
            <person name="Woese C.R."/>
            <person name="Brenner S."/>
        </authorList>
    </citation>
    <scope>NUCLEOTIDE SEQUENCE [LARGE SCALE GENOMIC DNA]</scope>
    <source>
        <strain evidence="9 10">AR18</strain>
    </source>
</reference>
<keyword evidence="3 8" id="KW-0349">Heme</keyword>
<dbReference type="SUPFAM" id="SSF48264">
    <property type="entry name" value="Cytochrome P450"/>
    <property type="match status" value="1"/>
</dbReference>
<dbReference type="KEGG" id="aer:AERYTH_04625"/>
<dbReference type="InterPro" id="IPR002401">
    <property type="entry name" value="Cyt_P450_E_grp-I"/>
</dbReference>
<comment type="similarity">
    <text evidence="2">Belongs to the cytochrome P450 family.</text>
</comment>
<feature type="binding site" description="axial binding residue" evidence="8">
    <location>
        <position position="358"/>
    </location>
    <ligand>
        <name>heme</name>
        <dbReference type="ChEBI" id="CHEBI:30413"/>
    </ligand>
    <ligandPart>
        <name>Fe</name>
        <dbReference type="ChEBI" id="CHEBI:18248"/>
    </ligandPart>
</feature>
<organism evidence="9 10">
    <name type="scientific">Aeromicrobium erythreum</name>
    <dbReference type="NCBI Taxonomy" id="2041"/>
    <lineage>
        <taxon>Bacteria</taxon>
        <taxon>Bacillati</taxon>
        <taxon>Actinomycetota</taxon>
        <taxon>Actinomycetes</taxon>
        <taxon>Propionibacteriales</taxon>
        <taxon>Nocardioidaceae</taxon>
        <taxon>Aeromicrobium</taxon>
    </lineage>
</organism>
<dbReference type="GO" id="GO:0004497">
    <property type="term" value="F:monooxygenase activity"/>
    <property type="evidence" value="ECO:0007669"/>
    <property type="project" value="UniProtKB-KW"/>
</dbReference>
<evidence type="ECO:0008006" key="11">
    <source>
        <dbReference type="Google" id="ProtNLM"/>
    </source>
</evidence>
<evidence type="ECO:0000256" key="4">
    <source>
        <dbReference type="ARBA" id="ARBA00022723"/>
    </source>
</evidence>
<protein>
    <recommendedName>
        <fullName evidence="11">Cytochrome P450</fullName>
    </recommendedName>
</protein>
<dbReference type="InterPro" id="IPR036396">
    <property type="entry name" value="Cyt_P450_sf"/>
</dbReference>
<evidence type="ECO:0000256" key="8">
    <source>
        <dbReference type="PIRSR" id="PIRSR602401-1"/>
    </source>
</evidence>
<evidence type="ECO:0000256" key="6">
    <source>
        <dbReference type="ARBA" id="ARBA00023004"/>
    </source>
</evidence>
<dbReference type="GO" id="GO:0005506">
    <property type="term" value="F:iron ion binding"/>
    <property type="evidence" value="ECO:0007669"/>
    <property type="project" value="InterPro"/>
</dbReference>
<keyword evidence="10" id="KW-1185">Reference proteome</keyword>
<dbReference type="PANTHER" id="PTHR24286">
    <property type="entry name" value="CYTOCHROME P450 26"/>
    <property type="match status" value="1"/>
</dbReference>
<evidence type="ECO:0000313" key="10">
    <source>
        <dbReference type="Proteomes" id="UP000067689"/>
    </source>
</evidence>
<dbReference type="Proteomes" id="UP000067689">
    <property type="component" value="Chromosome"/>
</dbReference>
<evidence type="ECO:0000256" key="3">
    <source>
        <dbReference type="ARBA" id="ARBA00022617"/>
    </source>
</evidence>
<accession>A0A0U4BYU1</accession>
<dbReference type="PANTHER" id="PTHR24286:SF24">
    <property type="entry name" value="LANOSTEROL 14-ALPHA DEMETHYLASE"/>
    <property type="match status" value="1"/>
</dbReference>
<dbReference type="OrthoDB" id="9764248at2"/>
<dbReference type="GO" id="GO:0016125">
    <property type="term" value="P:sterol metabolic process"/>
    <property type="evidence" value="ECO:0007669"/>
    <property type="project" value="TreeGrafter"/>
</dbReference>
<dbReference type="GO" id="GO:0016705">
    <property type="term" value="F:oxidoreductase activity, acting on paired donors, with incorporation or reduction of molecular oxygen"/>
    <property type="evidence" value="ECO:0007669"/>
    <property type="project" value="InterPro"/>
</dbReference>
<dbReference type="STRING" id="2041.AERYTH_04625"/>
<dbReference type="EMBL" id="CP011502">
    <property type="protein sequence ID" value="ALX04031.1"/>
    <property type="molecule type" value="Genomic_DNA"/>
</dbReference>
<proteinExistence type="inferred from homology"/>
<dbReference type="AlphaFoldDB" id="A0A0U4BYU1"/>
<evidence type="ECO:0000313" key="9">
    <source>
        <dbReference type="EMBL" id="ALX04031.1"/>
    </source>
</evidence>
<dbReference type="GO" id="GO:0020037">
    <property type="term" value="F:heme binding"/>
    <property type="evidence" value="ECO:0007669"/>
    <property type="project" value="InterPro"/>
</dbReference>
<keyword evidence="5" id="KW-0560">Oxidoreductase</keyword>
<keyword evidence="7" id="KW-0503">Monooxygenase</keyword>
<name>A0A0U4BYU1_9ACTN</name>
<sequence>MTKNIALDHPWLDRSPLLLLDGYRFSERRRRDAEDVTPTRVAGARALIVRGAEAAAWFYGDEALRRRDAVPGLVAQPLFGPGAVHTLDGEHHAVRKHWFVDVLDAEAVRASTARLGTAWREEVSGWDGEVDVFERASAVLTRVAVERAGLAVDPRGWEPLRRDLVAMVDGFGAVAGPRHQRARAARARTQAWVVDQVRAARHGTEASGLVRAVADLGDEDGRQVAAEVAATELLNVVRPQVAVAWLVAGGARALDEHPALRSALADGTLSPIDVAQEVRRTTPFVPLLAARAGRDTRWGDVKVPAGTLVVLDVWGTDHDPRSWARPDVFDPLRYARERVTAVNLVPQGGGSRERGHRCPGEDLTLAYLSVMLPELARSGAVVHEGTVSLRRMPPRPQCRARVEQRR</sequence>
<comment type="cofactor">
    <cofactor evidence="1 8">
        <name>heme</name>
        <dbReference type="ChEBI" id="CHEBI:30413"/>
    </cofactor>
</comment>
<dbReference type="Pfam" id="PF00067">
    <property type="entry name" value="p450"/>
    <property type="match status" value="1"/>
</dbReference>
<dbReference type="Gene3D" id="1.10.630.10">
    <property type="entry name" value="Cytochrome P450"/>
    <property type="match status" value="1"/>
</dbReference>
<evidence type="ECO:0000256" key="7">
    <source>
        <dbReference type="ARBA" id="ARBA00023033"/>
    </source>
</evidence>
<evidence type="ECO:0000256" key="5">
    <source>
        <dbReference type="ARBA" id="ARBA00023002"/>
    </source>
</evidence>
<dbReference type="InterPro" id="IPR001128">
    <property type="entry name" value="Cyt_P450"/>
</dbReference>
<dbReference type="PATRIC" id="fig|2041.4.peg.961"/>
<dbReference type="PRINTS" id="PR00463">
    <property type="entry name" value="EP450I"/>
</dbReference>
<keyword evidence="6 8" id="KW-0408">Iron</keyword>
<dbReference type="RefSeq" id="WP_067855264.1">
    <property type="nucleotide sequence ID" value="NZ_CP011502.1"/>
</dbReference>
<evidence type="ECO:0000256" key="1">
    <source>
        <dbReference type="ARBA" id="ARBA00001971"/>
    </source>
</evidence>